<dbReference type="Proteomes" id="UP000053890">
    <property type="component" value="Unassembled WGS sequence"/>
</dbReference>
<sequence>MGLIHQIEEKVMQHDAKKHHQNGPASQQQGAYSGNGGFGGALQQNYGGLGGEGGFGGPSGFGWALSTA</sequence>
<gene>
    <name evidence="2" type="ORF">RHOBADRAFT_47536</name>
</gene>
<feature type="region of interest" description="Disordered" evidence="1">
    <location>
        <begin position="12"/>
        <end position="37"/>
    </location>
</feature>
<dbReference type="EMBL" id="KQ474091">
    <property type="protein sequence ID" value="KPV71832.1"/>
    <property type="molecule type" value="Genomic_DNA"/>
</dbReference>
<name>A0A0P9EXF0_RHOGW</name>
<keyword evidence="3" id="KW-1185">Reference proteome</keyword>
<evidence type="ECO:0000256" key="1">
    <source>
        <dbReference type="SAM" id="MobiDB-lite"/>
    </source>
</evidence>
<dbReference type="RefSeq" id="XP_018267881.1">
    <property type="nucleotide sequence ID" value="XM_018415001.1"/>
</dbReference>
<dbReference type="AlphaFoldDB" id="A0A0P9EXF0"/>
<evidence type="ECO:0000313" key="3">
    <source>
        <dbReference type="Proteomes" id="UP000053890"/>
    </source>
</evidence>
<proteinExistence type="predicted"/>
<protein>
    <submittedName>
        <fullName evidence="2">Uncharacterized protein</fullName>
    </submittedName>
</protein>
<reference evidence="2 3" key="1">
    <citation type="journal article" date="2015" name="Front. Microbiol.">
        <title>Genome sequence of the plant growth promoting endophytic yeast Rhodotorula graminis WP1.</title>
        <authorList>
            <person name="Firrincieli A."/>
            <person name="Otillar R."/>
            <person name="Salamov A."/>
            <person name="Schmutz J."/>
            <person name="Khan Z."/>
            <person name="Redman R.S."/>
            <person name="Fleck N.D."/>
            <person name="Lindquist E."/>
            <person name="Grigoriev I.V."/>
            <person name="Doty S.L."/>
        </authorList>
    </citation>
    <scope>NUCLEOTIDE SEQUENCE [LARGE SCALE GENOMIC DNA]</scope>
    <source>
        <strain evidence="2 3">WP1</strain>
    </source>
</reference>
<dbReference type="GeneID" id="28975449"/>
<evidence type="ECO:0000313" key="2">
    <source>
        <dbReference type="EMBL" id="KPV71832.1"/>
    </source>
</evidence>
<organism evidence="2 3">
    <name type="scientific">Rhodotorula graminis (strain WP1)</name>
    <dbReference type="NCBI Taxonomy" id="578459"/>
    <lineage>
        <taxon>Eukaryota</taxon>
        <taxon>Fungi</taxon>
        <taxon>Dikarya</taxon>
        <taxon>Basidiomycota</taxon>
        <taxon>Pucciniomycotina</taxon>
        <taxon>Microbotryomycetes</taxon>
        <taxon>Sporidiobolales</taxon>
        <taxon>Sporidiobolaceae</taxon>
        <taxon>Rhodotorula</taxon>
    </lineage>
</organism>
<accession>A0A0P9EXF0</accession>